<dbReference type="Pfam" id="PF07859">
    <property type="entry name" value="Abhydrolase_3"/>
    <property type="match status" value="1"/>
</dbReference>
<dbReference type="GO" id="GO:0016787">
    <property type="term" value="F:hydrolase activity"/>
    <property type="evidence" value="ECO:0007669"/>
    <property type="project" value="UniProtKB-KW"/>
</dbReference>
<dbReference type="AlphaFoldDB" id="A0A3S9NBW3"/>
<proteinExistence type="predicted"/>
<dbReference type="InterPro" id="IPR013094">
    <property type="entry name" value="AB_hydrolase_3"/>
</dbReference>
<dbReference type="Gene3D" id="3.40.50.1820">
    <property type="entry name" value="alpha/beta hydrolase"/>
    <property type="match status" value="1"/>
</dbReference>
<protein>
    <submittedName>
        <fullName evidence="3">Alpha/beta hydrolase</fullName>
    </submittedName>
</protein>
<dbReference type="PANTHER" id="PTHR48081">
    <property type="entry name" value="AB HYDROLASE SUPERFAMILY PROTEIN C4A8.06C"/>
    <property type="match status" value="1"/>
</dbReference>
<accession>A0A3S9NBW3</accession>
<keyword evidence="1 3" id="KW-0378">Hydrolase</keyword>
<evidence type="ECO:0000313" key="4">
    <source>
        <dbReference type="Proteomes" id="UP000277191"/>
    </source>
</evidence>
<evidence type="ECO:0000256" key="1">
    <source>
        <dbReference type="ARBA" id="ARBA00022801"/>
    </source>
</evidence>
<organism evidence="3 4">
    <name type="scientific">Burkholderia cenocepacia</name>
    <dbReference type="NCBI Taxonomy" id="95486"/>
    <lineage>
        <taxon>Bacteria</taxon>
        <taxon>Pseudomonadati</taxon>
        <taxon>Pseudomonadota</taxon>
        <taxon>Betaproteobacteria</taxon>
        <taxon>Burkholderiales</taxon>
        <taxon>Burkholderiaceae</taxon>
        <taxon>Burkholderia</taxon>
        <taxon>Burkholderia cepacia complex</taxon>
    </lineage>
</organism>
<dbReference type="Proteomes" id="UP000277191">
    <property type="component" value="Chromosome 2"/>
</dbReference>
<reference evidence="3 4" key="1">
    <citation type="submission" date="2018-12" db="EMBL/GenBank/DDBJ databases">
        <title>Cadmium resistance mechanism in endophytic bacteria Burkholderia cenocepacia YG-3.</title>
        <authorList>
            <person name="Zhang X."/>
            <person name="Wang X."/>
            <person name="Zhu Y."/>
        </authorList>
    </citation>
    <scope>NUCLEOTIDE SEQUENCE [LARGE SCALE GENOMIC DNA]</scope>
    <source>
        <strain evidence="3 4">YG-3</strain>
    </source>
</reference>
<dbReference type="SUPFAM" id="SSF53474">
    <property type="entry name" value="alpha/beta-Hydrolases"/>
    <property type="match status" value="1"/>
</dbReference>
<evidence type="ECO:0000259" key="2">
    <source>
        <dbReference type="Pfam" id="PF07859"/>
    </source>
</evidence>
<sequence length="357" mass="37617">MRESAENLFCRRPTVPDRQASSLIGNCPMNDFTSARLPEDAAPGLIRSADSYPVLDAETQSFVDHATEAGVPAERLREWANGEATDAIHAEEIALKAGAADPGFTIRIVRPPQAAPAPLPAVLFLPDGASFAGGQSDNRLARRIATDAEAAVVLVDYTPAPAACCQTQNEQAFTALVHLHEHARALNLDGGALIVAGEGTGGHLAATLALRVKARRGPRIALQIMLCPTFSTSTAGASAATCADDPGLTAHTERMHARTRLPSENRGEMIAMPLNASYTDLEDLPPALIVTAENDVARDDGETYARKLMLAGVRVSAVRCLGTIHDFTVLDGLADTPPTEAALRLACGTIRAALRGH</sequence>
<dbReference type="InterPro" id="IPR029058">
    <property type="entry name" value="AB_hydrolase_fold"/>
</dbReference>
<feature type="domain" description="Alpha/beta hydrolase fold-3" evidence="2">
    <location>
        <begin position="135"/>
        <end position="328"/>
    </location>
</feature>
<dbReference type="InterPro" id="IPR050300">
    <property type="entry name" value="GDXG_lipolytic_enzyme"/>
</dbReference>
<dbReference type="PANTHER" id="PTHR48081:SF8">
    <property type="entry name" value="ALPHA_BETA HYDROLASE FOLD-3 DOMAIN-CONTAINING PROTEIN-RELATED"/>
    <property type="match status" value="1"/>
</dbReference>
<gene>
    <name evidence="3" type="ORF">D5R55_19840</name>
</gene>
<name>A0A3S9NBW3_9BURK</name>
<dbReference type="EMBL" id="CP034546">
    <property type="protein sequence ID" value="AZQ53222.1"/>
    <property type="molecule type" value="Genomic_DNA"/>
</dbReference>
<evidence type="ECO:0000313" key="3">
    <source>
        <dbReference type="EMBL" id="AZQ53222.1"/>
    </source>
</evidence>